<evidence type="ECO:0000256" key="6">
    <source>
        <dbReference type="SAM" id="MobiDB-lite"/>
    </source>
</evidence>
<dbReference type="CDD" id="cd06920">
    <property type="entry name" value="NEAT"/>
    <property type="match status" value="2"/>
</dbReference>
<dbReference type="PANTHER" id="PTHR37824">
    <property type="entry name" value="IRON-REGULATED SURFACE DETERMINANT PROTEIN C"/>
    <property type="match status" value="1"/>
</dbReference>
<reference evidence="9 10" key="1">
    <citation type="submission" date="2018-06" db="EMBL/GenBank/DDBJ databases">
        <authorList>
            <consortium name="Pathogen Informatics"/>
            <person name="Doyle S."/>
        </authorList>
    </citation>
    <scope>NUCLEOTIDE SEQUENCE [LARGE SCALE GENOMIC DNA]</scope>
    <source>
        <strain evidence="10">ATCC 11859 / DSM 33 / NCIB 8841 / NCTC 4822</strain>
    </source>
</reference>
<dbReference type="InterPro" id="IPR017502">
    <property type="entry name" value="Sortase_SrtB_target"/>
</dbReference>
<feature type="region of interest" description="Disordered" evidence="6">
    <location>
        <begin position="454"/>
        <end position="503"/>
    </location>
</feature>
<feature type="region of interest" description="Disordered" evidence="6">
    <location>
        <begin position="634"/>
        <end position="694"/>
    </location>
</feature>
<feature type="region of interest" description="Disordered" evidence="6">
    <location>
        <begin position="296"/>
        <end position="332"/>
    </location>
</feature>
<feature type="signal peptide" evidence="7">
    <location>
        <begin position="1"/>
        <end position="25"/>
    </location>
</feature>
<dbReference type="RefSeq" id="WP_115362769.1">
    <property type="nucleotide sequence ID" value="NZ_CP038012.1"/>
</dbReference>
<name>A0A380C8Z2_SPOPA</name>
<dbReference type="Proteomes" id="UP000254519">
    <property type="component" value="Unassembled WGS sequence"/>
</dbReference>
<sequence length="725" mass="80444">MRNKWLMSLFIVILALPFFSGAVFAEETKQFEDGTHNIEYVVKHEDKDEVSLADPFFSKPASLIVENGKQFIQFKIDQSNMILSLKANGNEVVVVSEEENKRSVKFEVDGNLSDPVILEMHMSYGGQHTARAFFDVSNVPVKEDVIEEEPVESEPEEESTGPVEEEEKQVGLADLADGYYTVNASYLRDDNDNQSAMGRHLGDELFLSIKEGKAELTISINDDNTVTLLKLNGKNALEKKGDGKKRHETFKLDSLQYLYNAYVEYQAPMGNEKMHYGQSGFRIQLDETSITETVASNKPGFGIPDVDPLEPVEPEEPTKSEPPVENDGDKVENKNSALVPDQAYEINYVSESASVNRQFINPAVLLIKDGVKYIQINGTGGQFIESLSINGKEVTWGTKNADGTFTIQFKVEGSLSEVLDFGMIINARGTIMPHTVDLSFDESTQEAVDIKDYTLLPIDNDSQDDNKNEEPTKDEKANEKDNPVANDKEENGKPKTPKKKDQLTPDKAYKIGFVIKHETEDRPSSADSFFKGPAILLEKDGERYIQITVTGSEYINSLKTKHGDVVVVKDNGDGSIVVQFKVDGKISDVIELDMMITVPGVYENQKHKARLFLDESSMEEIEVGDYRLVASTNGNGPTVDGEAIKNTPLPGAKDNNTKTKHNPTIKKPELDSNEKNGSTTKTKVSGQEKNPQTGDTTNIMLYVLLLIGSAIPLAIQLKRRYANVA</sequence>
<evidence type="ECO:0000256" key="1">
    <source>
        <dbReference type="ARBA" id="ARBA00004168"/>
    </source>
</evidence>
<accession>A0A380C8Z2</accession>
<keyword evidence="4 7" id="KW-0732">Signal</keyword>
<proteinExistence type="predicted"/>
<feature type="compositionally biased region" description="Polar residues" evidence="6">
    <location>
        <begin position="675"/>
        <end position="694"/>
    </location>
</feature>
<keyword evidence="2" id="KW-0134">Cell wall</keyword>
<dbReference type="PROSITE" id="PS50978">
    <property type="entry name" value="NEAT"/>
    <property type="match status" value="3"/>
</dbReference>
<evidence type="ECO:0000256" key="4">
    <source>
        <dbReference type="ARBA" id="ARBA00022729"/>
    </source>
</evidence>
<dbReference type="OrthoDB" id="2413751at2"/>
<dbReference type="InterPro" id="IPR006635">
    <property type="entry name" value="NEAT_dom"/>
</dbReference>
<evidence type="ECO:0000313" key="9">
    <source>
        <dbReference type="EMBL" id="SUJ15426.1"/>
    </source>
</evidence>
<feature type="compositionally biased region" description="Basic and acidic residues" evidence="6">
    <location>
        <begin position="464"/>
        <end position="503"/>
    </location>
</feature>
<dbReference type="AlphaFoldDB" id="A0A380C8Z2"/>
<comment type="subcellular location">
    <subcellularLocation>
        <location evidence="1">Secreted</location>
        <location evidence="1">Cell wall</location>
        <topology evidence="1">Peptidoglycan-anchor</topology>
    </subcellularLocation>
</comment>
<dbReference type="SMART" id="SM00725">
    <property type="entry name" value="NEAT"/>
    <property type="match status" value="3"/>
</dbReference>
<dbReference type="PANTHER" id="PTHR37824:SF1">
    <property type="entry name" value="IRON-REGULATED SURFACE DETERMINANT PROTEIN C"/>
    <property type="match status" value="1"/>
</dbReference>
<feature type="domain" description="NEAT" evidence="8">
    <location>
        <begin position="175"/>
        <end position="293"/>
    </location>
</feature>
<evidence type="ECO:0000313" key="10">
    <source>
        <dbReference type="Proteomes" id="UP000254519"/>
    </source>
</evidence>
<feature type="chain" id="PRO_5016954268" evidence="7">
    <location>
        <begin position="26"/>
        <end position="725"/>
    </location>
</feature>
<feature type="domain" description="NEAT" evidence="8">
    <location>
        <begin position="31"/>
        <end position="153"/>
    </location>
</feature>
<keyword evidence="3" id="KW-0964">Secreted</keyword>
<evidence type="ECO:0000256" key="7">
    <source>
        <dbReference type="SAM" id="SignalP"/>
    </source>
</evidence>
<dbReference type="Gene3D" id="2.60.40.1850">
    <property type="match status" value="4"/>
</dbReference>
<protein>
    <submittedName>
        <fullName evidence="9">Heme uptake protein IsdC</fullName>
    </submittedName>
</protein>
<evidence type="ECO:0000259" key="8">
    <source>
        <dbReference type="PROSITE" id="PS50978"/>
    </source>
</evidence>
<dbReference type="NCBIfam" id="TIGR03063">
    <property type="entry name" value="srtB_target"/>
    <property type="match status" value="1"/>
</dbReference>
<dbReference type="EMBL" id="UGYZ01000002">
    <property type="protein sequence ID" value="SUJ15426.1"/>
    <property type="molecule type" value="Genomic_DNA"/>
</dbReference>
<evidence type="ECO:0000256" key="5">
    <source>
        <dbReference type="ARBA" id="ARBA00023088"/>
    </source>
</evidence>
<feature type="region of interest" description="Disordered" evidence="6">
    <location>
        <begin position="146"/>
        <end position="168"/>
    </location>
</feature>
<dbReference type="Pfam" id="PF05031">
    <property type="entry name" value="NEAT"/>
    <property type="match status" value="3"/>
</dbReference>
<evidence type="ECO:0000256" key="2">
    <source>
        <dbReference type="ARBA" id="ARBA00022512"/>
    </source>
</evidence>
<keyword evidence="10" id="KW-1185">Reference proteome</keyword>
<feature type="compositionally biased region" description="Acidic residues" evidence="6">
    <location>
        <begin position="146"/>
        <end position="167"/>
    </location>
</feature>
<dbReference type="InterPro" id="IPR037250">
    <property type="entry name" value="NEAT_dom_sf"/>
</dbReference>
<gene>
    <name evidence="9" type="ORF">NCTC4822_02604</name>
</gene>
<dbReference type="SUPFAM" id="SSF158911">
    <property type="entry name" value="NEAT domain-like"/>
    <property type="match status" value="4"/>
</dbReference>
<dbReference type="InterPro" id="IPR050436">
    <property type="entry name" value="IsdA"/>
</dbReference>
<keyword evidence="5" id="KW-0572">Peptidoglycan-anchor</keyword>
<evidence type="ECO:0000256" key="3">
    <source>
        <dbReference type="ARBA" id="ARBA00022525"/>
    </source>
</evidence>
<organism evidence="9 10">
    <name type="scientific">Sporosarcina pasteurii</name>
    <name type="common">Bacillus pasteurii</name>
    <dbReference type="NCBI Taxonomy" id="1474"/>
    <lineage>
        <taxon>Bacteria</taxon>
        <taxon>Bacillati</taxon>
        <taxon>Bacillota</taxon>
        <taxon>Bacilli</taxon>
        <taxon>Bacillales</taxon>
        <taxon>Caryophanaceae</taxon>
        <taxon>Sporosarcina</taxon>
    </lineage>
</organism>
<feature type="domain" description="NEAT" evidence="8">
    <location>
        <begin position="504"/>
        <end position="621"/>
    </location>
</feature>